<accession>A0A8H3W391</accession>
<evidence type="ECO:0000256" key="1">
    <source>
        <dbReference type="SAM" id="MobiDB-lite"/>
    </source>
</evidence>
<organism evidence="2 3">
    <name type="scientific">Colletotrichum asianum</name>
    <dbReference type="NCBI Taxonomy" id="702518"/>
    <lineage>
        <taxon>Eukaryota</taxon>
        <taxon>Fungi</taxon>
        <taxon>Dikarya</taxon>
        <taxon>Ascomycota</taxon>
        <taxon>Pezizomycotina</taxon>
        <taxon>Sordariomycetes</taxon>
        <taxon>Hypocreomycetidae</taxon>
        <taxon>Glomerellales</taxon>
        <taxon>Glomerellaceae</taxon>
        <taxon>Colletotrichum</taxon>
        <taxon>Colletotrichum gloeosporioides species complex</taxon>
    </lineage>
</organism>
<feature type="compositionally biased region" description="Low complexity" evidence="1">
    <location>
        <begin position="1"/>
        <end position="15"/>
    </location>
</feature>
<keyword evidence="3" id="KW-1185">Reference proteome</keyword>
<reference evidence="2 3" key="1">
    <citation type="submission" date="2019-12" db="EMBL/GenBank/DDBJ databases">
        <title>A genome sequence resource for the geographically widespread anthracnose pathogen Colletotrichum asianum.</title>
        <authorList>
            <person name="Meng Y."/>
        </authorList>
    </citation>
    <scope>NUCLEOTIDE SEQUENCE [LARGE SCALE GENOMIC DNA]</scope>
    <source>
        <strain evidence="2 3">ICMP 18580</strain>
    </source>
</reference>
<feature type="region of interest" description="Disordered" evidence="1">
    <location>
        <begin position="1"/>
        <end position="20"/>
    </location>
</feature>
<dbReference type="EMBL" id="WOWK01000069">
    <property type="protein sequence ID" value="KAF0321586.1"/>
    <property type="molecule type" value="Genomic_DNA"/>
</dbReference>
<dbReference type="Proteomes" id="UP000434172">
    <property type="component" value="Unassembled WGS sequence"/>
</dbReference>
<sequence>MFLSLSHLPPSSSLHPLDRKTERPSFPLNCKMHPFTESQRASSRLPCAGERCLGFRSLNSQFLLITPSKQQPVNAMRLPNVEYVRDGTSNRVSLLFILLFLKSLSLRTVTPTTVIQRLKIQAPSAIFPISRPLLSAFNFDKVRSRYWRWMHQ</sequence>
<name>A0A8H3W391_9PEZI</name>
<proteinExistence type="predicted"/>
<evidence type="ECO:0000313" key="3">
    <source>
        <dbReference type="Proteomes" id="UP000434172"/>
    </source>
</evidence>
<evidence type="ECO:0000313" key="2">
    <source>
        <dbReference type="EMBL" id="KAF0321586.1"/>
    </source>
</evidence>
<comment type="caution">
    <text evidence="2">The sequence shown here is derived from an EMBL/GenBank/DDBJ whole genome shotgun (WGS) entry which is preliminary data.</text>
</comment>
<gene>
    <name evidence="2" type="ORF">GQ607_011099</name>
</gene>
<dbReference type="AlphaFoldDB" id="A0A8H3W391"/>
<protein>
    <submittedName>
        <fullName evidence="2">Uncharacterized protein</fullName>
    </submittedName>
</protein>